<evidence type="ECO:0000313" key="2">
    <source>
        <dbReference type="Proteomes" id="UP000275048"/>
    </source>
</evidence>
<evidence type="ECO:0000313" key="1">
    <source>
        <dbReference type="EMBL" id="RNB47603.1"/>
    </source>
</evidence>
<keyword evidence="2" id="KW-1185">Reference proteome</keyword>
<name>A0A3M8A8M4_9MICO</name>
<dbReference type="Proteomes" id="UP000275048">
    <property type="component" value="Unassembled WGS sequence"/>
</dbReference>
<accession>A0A3M8A8M4</accession>
<dbReference type="AlphaFoldDB" id="A0A3M8A8M4"/>
<dbReference type="RefSeq" id="WP_122937304.1">
    <property type="nucleotide sequence ID" value="NZ_JBHSNT010000067.1"/>
</dbReference>
<organism evidence="1 2">
    <name type="scientific">Agromyces tardus</name>
    <dbReference type="NCBI Taxonomy" id="2583849"/>
    <lineage>
        <taxon>Bacteria</taxon>
        <taxon>Bacillati</taxon>
        <taxon>Actinomycetota</taxon>
        <taxon>Actinomycetes</taxon>
        <taxon>Micrococcales</taxon>
        <taxon>Microbacteriaceae</taxon>
        <taxon>Agromyces</taxon>
    </lineage>
</organism>
<proteinExistence type="predicted"/>
<dbReference type="OrthoDB" id="3405537at2"/>
<dbReference type="EMBL" id="RHHB01000024">
    <property type="protein sequence ID" value="RNB47603.1"/>
    <property type="molecule type" value="Genomic_DNA"/>
</dbReference>
<reference evidence="1 2" key="1">
    <citation type="submission" date="2018-10" db="EMBL/GenBank/DDBJ databases">
        <title>Isolation, diversity and antibacterial activity of antinobacteria from the wheat rhizosphere soil.</title>
        <authorList>
            <person name="Sun T."/>
        </authorList>
    </citation>
    <scope>NUCLEOTIDE SEQUENCE [LARGE SCALE GENOMIC DNA]</scope>
    <source>
        <strain evidence="1 2">SJ-23</strain>
    </source>
</reference>
<gene>
    <name evidence="1" type="ORF">EDM22_12120</name>
</gene>
<comment type="caution">
    <text evidence="1">The sequence shown here is derived from an EMBL/GenBank/DDBJ whole genome shotgun (WGS) entry which is preliminary data.</text>
</comment>
<sequence>MVAKIRVRWPDGAICGICFTEALHTHGRCPGCGDERLLPGRHPDGTAICRDCAGITRPEMQCVRCETEAERFRGGACARCVVTEDLESLLKPTTPPDLRLVRLVQALASAERPESTYTWMRGKRARELLTAIGEREIELTHDGLDQLPSSPAVEHLRAILIHHRMITAPADHYLAIFERWLAKRLDELHDRPQIASIIERYATWHHLSRLRKRVGITNMDVAARDARQQITEAGKFLIWVEDHAHLTVETFSQLHIDEYLTDAVSTRYEIKNFISWLSRGRSGRRQLFVPKRRAVLPLPALTQQHRLQVIRNAIEFDQVALGTRVAALIHLLWATPLTRLAQLKMDCIELRPDGMHIALGPTPSAIPEFLAPLFWQHLEDRTNQQTTNVGTDWLFPGYRAGQHLSVPTLQQRFNVLGLDPQRTRNTTLKSLTGQIDVRSLAETLGYAPKTLSAHAERAGVYMGGYAASKRVNTPTTISLTKP</sequence>
<protein>
    <submittedName>
        <fullName evidence="1">Site-specific recombinase</fullName>
    </submittedName>
</protein>